<protein>
    <submittedName>
        <fullName evidence="1">Uncharacterized protein</fullName>
    </submittedName>
</protein>
<reference evidence="1" key="1">
    <citation type="submission" date="2020-05" db="EMBL/GenBank/DDBJ databases">
        <title>WGS assembly of Panicum virgatum.</title>
        <authorList>
            <person name="Lovell J.T."/>
            <person name="Jenkins J."/>
            <person name="Shu S."/>
            <person name="Juenger T.E."/>
            <person name="Schmutz J."/>
        </authorList>
    </citation>
    <scope>NUCLEOTIDE SEQUENCE</scope>
    <source>
        <strain evidence="1">AP13</strain>
    </source>
</reference>
<comment type="caution">
    <text evidence="1">The sequence shown here is derived from an EMBL/GenBank/DDBJ whole genome shotgun (WGS) entry which is preliminary data.</text>
</comment>
<organism evidence="1 2">
    <name type="scientific">Panicum virgatum</name>
    <name type="common">Blackwell switchgrass</name>
    <dbReference type="NCBI Taxonomy" id="38727"/>
    <lineage>
        <taxon>Eukaryota</taxon>
        <taxon>Viridiplantae</taxon>
        <taxon>Streptophyta</taxon>
        <taxon>Embryophyta</taxon>
        <taxon>Tracheophyta</taxon>
        <taxon>Spermatophyta</taxon>
        <taxon>Magnoliopsida</taxon>
        <taxon>Liliopsida</taxon>
        <taxon>Poales</taxon>
        <taxon>Poaceae</taxon>
        <taxon>PACMAD clade</taxon>
        <taxon>Panicoideae</taxon>
        <taxon>Panicodae</taxon>
        <taxon>Paniceae</taxon>
        <taxon>Panicinae</taxon>
        <taxon>Panicum</taxon>
        <taxon>Panicum sect. Hiantes</taxon>
    </lineage>
</organism>
<dbReference type="EMBL" id="CM029044">
    <property type="protein sequence ID" value="KAG2607961.1"/>
    <property type="molecule type" value="Genomic_DNA"/>
</dbReference>
<dbReference type="Proteomes" id="UP000823388">
    <property type="component" value="Chromosome 4N"/>
</dbReference>
<keyword evidence="2" id="KW-1185">Reference proteome</keyword>
<dbReference type="AlphaFoldDB" id="A0A8T0T949"/>
<sequence>MDQVARGRAFPPLKCSSSTLSRRGSGTLIKKLSGTANPTPYSQQVLILPSAATCRDRRYTAGSRTSRFRPTIDDLACSFRARSASASMITADDKKQELIPCTYVWQANAASH</sequence>
<evidence type="ECO:0000313" key="1">
    <source>
        <dbReference type="EMBL" id="KAG2607961.1"/>
    </source>
</evidence>
<gene>
    <name evidence="1" type="ORF">PVAP13_4NG300676</name>
</gene>
<evidence type="ECO:0000313" key="2">
    <source>
        <dbReference type="Proteomes" id="UP000823388"/>
    </source>
</evidence>
<name>A0A8T0T949_PANVG</name>
<accession>A0A8T0T949</accession>
<proteinExistence type="predicted"/>